<evidence type="ECO:0000313" key="2">
    <source>
        <dbReference type="EMBL" id="KAK2076669.1"/>
    </source>
</evidence>
<reference evidence="2" key="1">
    <citation type="submission" date="2021-01" db="EMBL/GenBank/DDBJ databases">
        <authorList>
            <person name="Eckstrom K.M.E."/>
        </authorList>
    </citation>
    <scope>NUCLEOTIDE SEQUENCE</scope>
    <source>
        <strain evidence="2">UVCC 0001</strain>
    </source>
</reference>
<gene>
    <name evidence="2" type="ORF">QBZ16_005429</name>
</gene>
<dbReference type="EMBL" id="JASFZW010000009">
    <property type="protein sequence ID" value="KAK2076669.1"/>
    <property type="molecule type" value="Genomic_DNA"/>
</dbReference>
<comment type="caution">
    <text evidence="2">The sequence shown here is derived from an EMBL/GenBank/DDBJ whole genome shotgun (WGS) entry which is preliminary data.</text>
</comment>
<name>A0AAD9IE95_PROWI</name>
<feature type="compositionally biased region" description="Basic and acidic residues" evidence="1">
    <location>
        <begin position="23"/>
        <end position="51"/>
    </location>
</feature>
<feature type="compositionally biased region" description="Acidic residues" evidence="1">
    <location>
        <begin position="52"/>
        <end position="72"/>
    </location>
</feature>
<organism evidence="2 3">
    <name type="scientific">Prototheca wickerhamii</name>
    <dbReference type="NCBI Taxonomy" id="3111"/>
    <lineage>
        <taxon>Eukaryota</taxon>
        <taxon>Viridiplantae</taxon>
        <taxon>Chlorophyta</taxon>
        <taxon>core chlorophytes</taxon>
        <taxon>Trebouxiophyceae</taxon>
        <taxon>Chlorellales</taxon>
        <taxon>Chlorellaceae</taxon>
        <taxon>Prototheca</taxon>
    </lineage>
</organism>
<accession>A0AAD9IE95</accession>
<keyword evidence="3" id="KW-1185">Reference proteome</keyword>
<evidence type="ECO:0000313" key="3">
    <source>
        <dbReference type="Proteomes" id="UP001255856"/>
    </source>
</evidence>
<feature type="compositionally biased region" description="Basic residues" evidence="1">
    <location>
        <begin position="1"/>
        <end position="15"/>
    </location>
</feature>
<feature type="compositionally biased region" description="Basic residues" evidence="1">
    <location>
        <begin position="87"/>
        <end position="117"/>
    </location>
</feature>
<dbReference type="Proteomes" id="UP001255856">
    <property type="component" value="Unassembled WGS sequence"/>
</dbReference>
<evidence type="ECO:0000256" key="1">
    <source>
        <dbReference type="SAM" id="MobiDB-lite"/>
    </source>
</evidence>
<dbReference type="AlphaFoldDB" id="A0AAD9IE95"/>
<protein>
    <submittedName>
        <fullName evidence="2">Uncharacterized protein</fullName>
    </submittedName>
</protein>
<feature type="region of interest" description="Disordered" evidence="1">
    <location>
        <begin position="1"/>
        <end position="117"/>
    </location>
</feature>
<sequence>MAKSLRSKVKRHFRSQKAAVVDAHPHVQSKEAKRQAILDRARSAPKKKTDEAAMDVVDEVENEEMEQSDDEQQHELNSATRRVLREMKHKKLVKKSKYSKRARQILKNQGSKKKRKL</sequence>
<proteinExistence type="predicted"/>